<organism evidence="2 3">
    <name type="scientific">Sediminivirga luteola</name>
    <dbReference type="NCBI Taxonomy" id="1774748"/>
    <lineage>
        <taxon>Bacteria</taxon>
        <taxon>Bacillati</taxon>
        <taxon>Actinomycetota</taxon>
        <taxon>Actinomycetes</taxon>
        <taxon>Micrococcales</taxon>
        <taxon>Brevibacteriaceae</taxon>
        <taxon>Sediminivirga</taxon>
    </lineage>
</organism>
<reference evidence="2" key="1">
    <citation type="journal article" date="2014" name="Int. J. Syst. Evol. Microbiol.">
        <title>Complete genome sequence of Corynebacterium casei LMG S-19264T (=DSM 44701T), isolated from a smear-ripened cheese.</title>
        <authorList>
            <consortium name="US DOE Joint Genome Institute (JGI-PGF)"/>
            <person name="Walter F."/>
            <person name="Albersmeier A."/>
            <person name="Kalinowski J."/>
            <person name="Ruckert C."/>
        </authorList>
    </citation>
    <scope>NUCLEOTIDE SEQUENCE</scope>
    <source>
        <strain evidence="2">CGMCC 1.12785</strain>
    </source>
</reference>
<dbReference type="RefSeq" id="WP_188550404.1">
    <property type="nucleotide sequence ID" value="NZ_BMFY01000006.1"/>
</dbReference>
<name>A0A8J2TXP9_9MICO</name>
<feature type="region of interest" description="Disordered" evidence="1">
    <location>
        <begin position="271"/>
        <end position="304"/>
    </location>
</feature>
<protein>
    <recommendedName>
        <fullName evidence="4">EcsC family protein</fullName>
    </recommendedName>
</protein>
<reference evidence="2" key="2">
    <citation type="submission" date="2020-09" db="EMBL/GenBank/DDBJ databases">
        <authorList>
            <person name="Sun Q."/>
            <person name="Zhou Y."/>
        </authorList>
    </citation>
    <scope>NUCLEOTIDE SEQUENCE</scope>
    <source>
        <strain evidence="2">CGMCC 1.12785</strain>
    </source>
</reference>
<sequence length="304" mass="32058">MPKDLSSVSRLAVRKDGSLNPVAQSTLLKLLSVQRPVVLAYVRQVRRRHPDASPQELVQILESQYRWIATGGGAAVGATAVVPGVGTGAALVLATAETAGFLEGSALFAQALAEVHGIQVNDPQRANVLVMGVMLGKAGTSLIRQYSTQQETPPGGDVSSHWGAMVATQIPNAVLNKLVKQLKRTMLRRFTSKQGASVVGKIMPFGIGAVIGGAANRSLANSVVKHSRQAFGPAPAVLPDYLEPDPADSTSAQQDRDLVGGLKHLMTLLRRRKRADAGPGNTTDDDVIPGELAEEALPPGNHQR</sequence>
<feature type="compositionally biased region" description="Acidic residues" evidence="1">
    <location>
        <begin position="283"/>
        <end position="294"/>
    </location>
</feature>
<proteinExistence type="predicted"/>
<evidence type="ECO:0000313" key="2">
    <source>
        <dbReference type="EMBL" id="GGA13794.1"/>
    </source>
</evidence>
<evidence type="ECO:0000313" key="3">
    <source>
        <dbReference type="Proteomes" id="UP000616114"/>
    </source>
</evidence>
<keyword evidence="3" id="KW-1185">Reference proteome</keyword>
<gene>
    <name evidence="2" type="ORF">GCM10011333_15870</name>
</gene>
<dbReference type="AlphaFoldDB" id="A0A8J2TXP9"/>
<dbReference type="EMBL" id="BMFY01000006">
    <property type="protein sequence ID" value="GGA13794.1"/>
    <property type="molecule type" value="Genomic_DNA"/>
</dbReference>
<evidence type="ECO:0008006" key="4">
    <source>
        <dbReference type="Google" id="ProtNLM"/>
    </source>
</evidence>
<dbReference type="Proteomes" id="UP000616114">
    <property type="component" value="Unassembled WGS sequence"/>
</dbReference>
<accession>A0A8J2TXP9</accession>
<evidence type="ECO:0000256" key="1">
    <source>
        <dbReference type="SAM" id="MobiDB-lite"/>
    </source>
</evidence>
<comment type="caution">
    <text evidence="2">The sequence shown here is derived from an EMBL/GenBank/DDBJ whole genome shotgun (WGS) entry which is preliminary data.</text>
</comment>